<reference evidence="1" key="1">
    <citation type="submission" date="2021-03" db="EMBL/GenBank/DDBJ databases">
        <title>Evolutionary priming and transition to the ectomycorrhizal habit in an iconic lineage of mushroom-forming fungi: is preadaptation a requirement?</title>
        <authorList>
            <consortium name="DOE Joint Genome Institute"/>
            <person name="Looney B.P."/>
            <person name="Miyauchi S."/>
            <person name="Morin E."/>
            <person name="Drula E."/>
            <person name="Courty P.E."/>
            <person name="Chicoki N."/>
            <person name="Fauchery L."/>
            <person name="Kohler A."/>
            <person name="Kuo A."/>
            <person name="LaButti K."/>
            <person name="Pangilinan J."/>
            <person name="Lipzen A."/>
            <person name="Riley R."/>
            <person name="Andreopoulos W."/>
            <person name="He G."/>
            <person name="Johnson J."/>
            <person name="Barry K.W."/>
            <person name="Grigoriev I.V."/>
            <person name="Nagy L."/>
            <person name="Hibbett D."/>
            <person name="Henrissat B."/>
            <person name="Matheny P.B."/>
            <person name="Labbe J."/>
            <person name="Martin A.F."/>
        </authorList>
    </citation>
    <scope>NUCLEOTIDE SEQUENCE</scope>
    <source>
        <strain evidence="1">BPL698</strain>
    </source>
</reference>
<evidence type="ECO:0000313" key="2">
    <source>
        <dbReference type="Proteomes" id="UP001207468"/>
    </source>
</evidence>
<protein>
    <submittedName>
        <fullName evidence="1">Uncharacterized protein</fullName>
    </submittedName>
</protein>
<name>A0ACC0U0F5_9AGAM</name>
<sequence length="151" mass="16192">MTSTMLSLLTLPLSSCHTGESTTELSSLTSCWRSAQIAMEAWWIGCGSFGASCPSLGRGGNAMGGFLAWDEDTAAVAPQECVTCWPGAATWFFSSNSPPVLMASALQCQFSPEKQGGQMDHWMWSKVQSDSSLPVFLLWLPFGMLGLLPCP</sequence>
<accession>A0ACC0U0F5</accession>
<dbReference type="Proteomes" id="UP001207468">
    <property type="component" value="Unassembled WGS sequence"/>
</dbReference>
<comment type="caution">
    <text evidence="1">The sequence shown here is derived from an EMBL/GenBank/DDBJ whole genome shotgun (WGS) entry which is preliminary data.</text>
</comment>
<dbReference type="EMBL" id="JAGFNK010000241">
    <property type="protein sequence ID" value="KAI9456109.1"/>
    <property type="molecule type" value="Genomic_DNA"/>
</dbReference>
<keyword evidence="2" id="KW-1185">Reference proteome</keyword>
<proteinExistence type="predicted"/>
<gene>
    <name evidence="1" type="ORF">F5148DRAFT_1224908</name>
</gene>
<evidence type="ECO:0000313" key="1">
    <source>
        <dbReference type="EMBL" id="KAI9456109.1"/>
    </source>
</evidence>
<organism evidence="1 2">
    <name type="scientific">Russula earlei</name>
    <dbReference type="NCBI Taxonomy" id="71964"/>
    <lineage>
        <taxon>Eukaryota</taxon>
        <taxon>Fungi</taxon>
        <taxon>Dikarya</taxon>
        <taxon>Basidiomycota</taxon>
        <taxon>Agaricomycotina</taxon>
        <taxon>Agaricomycetes</taxon>
        <taxon>Russulales</taxon>
        <taxon>Russulaceae</taxon>
        <taxon>Russula</taxon>
    </lineage>
</organism>